<feature type="binding site" evidence="8">
    <location>
        <position position="98"/>
    </location>
    <ligand>
        <name>substrate</name>
    </ligand>
</feature>
<reference evidence="10 11" key="1">
    <citation type="submission" date="2017-10" db="EMBL/GenBank/DDBJ databases">
        <title>Draft genome of Longimonas halophila.</title>
        <authorList>
            <person name="Goh K.M."/>
            <person name="Shamsir M.S."/>
            <person name="Lim S.W."/>
        </authorList>
    </citation>
    <scope>NUCLEOTIDE SEQUENCE [LARGE SCALE GENOMIC DNA]</scope>
    <source>
        <strain evidence="10 11">KCTC 42399</strain>
    </source>
</reference>
<evidence type="ECO:0000256" key="1">
    <source>
        <dbReference type="ARBA" id="ARBA00008226"/>
    </source>
</evidence>
<evidence type="ECO:0000256" key="6">
    <source>
        <dbReference type="ARBA" id="ARBA00022917"/>
    </source>
</evidence>
<gene>
    <name evidence="8" type="primary">glyQS</name>
    <name evidence="10" type="ORF">CRI93_06635</name>
</gene>
<dbReference type="PROSITE" id="PS50862">
    <property type="entry name" value="AA_TRNA_LIGASE_II"/>
    <property type="match status" value="1"/>
</dbReference>
<dbReference type="Gene3D" id="3.30.930.10">
    <property type="entry name" value="Bira Bifunctional Protein, Domain 2"/>
    <property type="match status" value="1"/>
</dbReference>
<dbReference type="NCBIfam" id="NF003211">
    <property type="entry name" value="PRK04173.1"/>
    <property type="match status" value="1"/>
</dbReference>
<keyword evidence="11" id="KW-1185">Reference proteome</keyword>
<dbReference type="GO" id="GO:0005737">
    <property type="term" value="C:cytoplasm"/>
    <property type="evidence" value="ECO:0007669"/>
    <property type="project" value="UniProtKB-SubCell"/>
</dbReference>
<feature type="binding site" evidence="8">
    <location>
        <begin position="229"/>
        <end position="234"/>
    </location>
    <ligand>
        <name>ATP</name>
        <dbReference type="ChEBI" id="CHEBI:30616"/>
    </ligand>
</feature>
<keyword evidence="3 8" id="KW-0436">Ligase</keyword>
<sequence>MSDLFDTIVSLCKQRGFIFQSSEIYGGQAATYDYGPLGVELKRNVKDLWWQEMVYGHGDVVGLDAAIMMHPKTWEASGHTEAFNDPLIDDKASNHRYRADELIEDHIRDLRQDGDMEQAEAVYERLVAALNSDDMAGNLYDIIQDEEIRAPRSGAFDWTPVRQFNLMFETHVGPVAETGDRIFLRPETAQGIFVNFQNVREPARQHVPFGIAQIGKAFRNEIVARQFVFRMREFEQMEMQYFVKPGEQLDFFAEWREKRMAWHKRLGVRPSKLRFHEHEQLSHYADAAEDIQYEYPIGWKEVEGIHSRTDYDLKRHQEYSGKNMTYYDPFEQEKYIPYVVETSVGLDRTVLMLLCDAYDEDEANGNERTVLRFHPEVAPIRAAIFPLSKKKGLPDIAHDIEADLRPHFNVMYDERGSMGKRYRRMDEAGTPFCITVDFDTLDDQQVTVRDRDSMEQDRVAIDQLTAYINDHSTGWSREDV</sequence>
<keyword evidence="4 8" id="KW-0547">Nucleotide-binding</keyword>
<dbReference type="Pfam" id="PF03129">
    <property type="entry name" value="HGTP_anticodon"/>
    <property type="match status" value="1"/>
</dbReference>
<feature type="binding site" evidence="8">
    <location>
        <begin position="341"/>
        <end position="345"/>
    </location>
    <ligand>
        <name>substrate</name>
    </ligand>
</feature>
<dbReference type="CDD" id="cd00774">
    <property type="entry name" value="GlyRS-like_core"/>
    <property type="match status" value="1"/>
</dbReference>
<organism evidence="10 11">
    <name type="scientific">Longimonas halophila</name>
    <dbReference type="NCBI Taxonomy" id="1469170"/>
    <lineage>
        <taxon>Bacteria</taxon>
        <taxon>Pseudomonadati</taxon>
        <taxon>Rhodothermota</taxon>
        <taxon>Rhodothermia</taxon>
        <taxon>Rhodothermales</taxon>
        <taxon>Salisaetaceae</taxon>
        <taxon>Longimonas</taxon>
    </lineage>
</organism>
<dbReference type="RefSeq" id="WP_098061842.1">
    <property type="nucleotide sequence ID" value="NZ_PDEP01000005.1"/>
</dbReference>
<dbReference type="EMBL" id="PDEP01000005">
    <property type="protein sequence ID" value="PEN07653.1"/>
    <property type="molecule type" value="Genomic_DNA"/>
</dbReference>
<dbReference type="GO" id="GO:0015966">
    <property type="term" value="P:diadenosine tetraphosphate biosynthetic process"/>
    <property type="evidence" value="ECO:0007669"/>
    <property type="project" value="UniProtKB-ARBA"/>
</dbReference>
<feature type="binding site" evidence="8">
    <location>
        <begin position="301"/>
        <end position="302"/>
    </location>
    <ligand>
        <name>ATP</name>
        <dbReference type="ChEBI" id="CHEBI:30616"/>
    </ligand>
</feature>
<dbReference type="GO" id="GO:0005524">
    <property type="term" value="F:ATP binding"/>
    <property type="evidence" value="ECO:0007669"/>
    <property type="project" value="UniProtKB-UniRule"/>
</dbReference>
<dbReference type="GO" id="GO:1990742">
    <property type="term" value="C:microvesicle"/>
    <property type="evidence" value="ECO:0007669"/>
    <property type="project" value="UniProtKB-ARBA"/>
</dbReference>
<evidence type="ECO:0000256" key="3">
    <source>
        <dbReference type="ARBA" id="ARBA00022598"/>
    </source>
</evidence>
<dbReference type="PRINTS" id="PR01043">
    <property type="entry name" value="TRNASYNTHGLY"/>
</dbReference>
<comment type="similarity">
    <text evidence="1 8">Belongs to the class-II aminoacyl-tRNA synthetase family.</text>
</comment>
<dbReference type="Proteomes" id="UP000221024">
    <property type="component" value="Unassembled WGS sequence"/>
</dbReference>
<dbReference type="SUPFAM" id="SSF52954">
    <property type="entry name" value="Class II aaRS ABD-related"/>
    <property type="match status" value="1"/>
</dbReference>
<dbReference type="GO" id="GO:0004081">
    <property type="term" value="F:bis(5'-nucleosyl)-tetraphosphatase (asymmetrical) activity"/>
    <property type="evidence" value="ECO:0007669"/>
    <property type="project" value="UniProtKB-ARBA"/>
</dbReference>
<evidence type="ECO:0000256" key="5">
    <source>
        <dbReference type="ARBA" id="ARBA00022840"/>
    </source>
</evidence>
<dbReference type="InterPro" id="IPR045864">
    <property type="entry name" value="aa-tRNA-synth_II/BPL/LPL"/>
</dbReference>
<dbReference type="GO" id="GO:0004820">
    <property type="term" value="F:glycine-tRNA ligase activity"/>
    <property type="evidence" value="ECO:0007669"/>
    <property type="project" value="UniProtKB-UniRule"/>
</dbReference>
<evidence type="ECO:0000313" key="11">
    <source>
        <dbReference type="Proteomes" id="UP000221024"/>
    </source>
</evidence>
<dbReference type="FunFam" id="3.40.50.800:FF:000002">
    <property type="entry name" value="Glycine--tRNA ligase"/>
    <property type="match status" value="1"/>
</dbReference>
<dbReference type="OrthoDB" id="9760853at2"/>
<dbReference type="InterPro" id="IPR002314">
    <property type="entry name" value="aa-tRNA-synt_IIb"/>
</dbReference>
<dbReference type="NCBIfam" id="TIGR00389">
    <property type="entry name" value="glyS_dimeric"/>
    <property type="match status" value="1"/>
</dbReference>
<evidence type="ECO:0000259" key="9">
    <source>
        <dbReference type="PROSITE" id="PS50862"/>
    </source>
</evidence>
<dbReference type="GO" id="GO:0070062">
    <property type="term" value="C:extracellular exosome"/>
    <property type="evidence" value="ECO:0007669"/>
    <property type="project" value="UniProtKB-ARBA"/>
</dbReference>
<dbReference type="InterPro" id="IPR027031">
    <property type="entry name" value="Gly-tRNA_synthase/POLG2"/>
</dbReference>
<keyword evidence="5 8" id="KW-0067">ATP-binding</keyword>
<comment type="subunit">
    <text evidence="8">Homodimer.</text>
</comment>
<comment type="catalytic activity">
    <reaction evidence="8">
        <text>tRNA(Gly) + glycine + ATP = glycyl-tRNA(Gly) + AMP + diphosphate</text>
        <dbReference type="Rhea" id="RHEA:16013"/>
        <dbReference type="Rhea" id="RHEA-COMP:9664"/>
        <dbReference type="Rhea" id="RHEA-COMP:9683"/>
        <dbReference type="ChEBI" id="CHEBI:30616"/>
        <dbReference type="ChEBI" id="CHEBI:33019"/>
        <dbReference type="ChEBI" id="CHEBI:57305"/>
        <dbReference type="ChEBI" id="CHEBI:78442"/>
        <dbReference type="ChEBI" id="CHEBI:78522"/>
        <dbReference type="ChEBI" id="CHEBI:456215"/>
        <dbReference type="EC" id="6.1.1.14"/>
    </reaction>
</comment>
<dbReference type="PANTHER" id="PTHR10745">
    <property type="entry name" value="GLYCYL-TRNA SYNTHETASE/DNA POLYMERASE SUBUNIT GAMMA-2"/>
    <property type="match status" value="1"/>
</dbReference>
<comment type="subcellular location">
    <subcellularLocation>
        <location evidence="8">Cytoplasm</location>
    </subcellularLocation>
</comment>
<name>A0A2H3NPZ0_9BACT</name>
<dbReference type="InterPro" id="IPR002315">
    <property type="entry name" value="tRNA-synt_gly"/>
</dbReference>
<feature type="binding site" evidence="8">
    <location>
        <begin position="234"/>
        <end position="238"/>
    </location>
    <ligand>
        <name>substrate</name>
    </ligand>
</feature>
<dbReference type="Gene3D" id="3.40.50.800">
    <property type="entry name" value="Anticodon-binding domain"/>
    <property type="match status" value="1"/>
</dbReference>
<proteinExistence type="inferred from homology"/>
<feature type="domain" description="Aminoacyl-transfer RNA synthetases class-II family profile" evidence="9">
    <location>
        <begin position="6"/>
        <end position="386"/>
    </location>
</feature>
<keyword evidence="6 8" id="KW-0648">Protein biosynthesis</keyword>
<dbReference type="InterPro" id="IPR006195">
    <property type="entry name" value="aa-tRNA-synth_II"/>
</dbReference>
<dbReference type="Pfam" id="PF00587">
    <property type="entry name" value="tRNA-synt_2b"/>
    <property type="match status" value="1"/>
</dbReference>
<dbReference type="Gene3D" id="3.30.40.230">
    <property type="match status" value="1"/>
</dbReference>
<evidence type="ECO:0000256" key="4">
    <source>
        <dbReference type="ARBA" id="ARBA00022741"/>
    </source>
</evidence>
<accession>A0A2H3NPZ0</accession>
<dbReference type="HAMAP" id="MF_00253_B">
    <property type="entry name" value="Gly_tRNA_synth_B"/>
    <property type="match status" value="1"/>
</dbReference>
<dbReference type="InterPro" id="IPR033731">
    <property type="entry name" value="GlyRS-like_core"/>
</dbReference>
<keyword evidence="7 8" id="KW-0030">Aminoacyl-tRNA synthetase</keyword>
<dbReference type="SUPFAM" id="SSF55681">
    <property type="entry name" value="Class II aaRS and biotin synthetases"/>
    <property type="match status" value="1"/>
</dbReference>
<dbReference type="InterPro" id="IPR022961">
    <property type="entry name" value="Gly_tRNA_ligase_bac"/>
</dbReference>
<evidence type="ECO:0000256" key="8">
    <source>
        <dbReference type="HAMAP-Rule" id="MF_00253"/>
    </source>
</evidence>
<comment type="function">
    <text evidence="8">Catalyzes the attachment of glycine to tRNA(Gly).</text>
</comment>
<evidence type="ECO:0000256" key="7">
    <source>
        <dbReference type="ARBA" id="ARBA00023146"/>
    </source>
</evidence>
<dbReference type="InterPro" id="IPR036621">
    <property type="entry name" value="Anticodon-bd_dom_sf"/>
</dbReference>
<dbReference type="PANTHER" id="PTHR10745:SF8">
    <property type="entry name" value="DNA POLYMERASE SUBUNIT GAMMA-2, MITOCHONDRIAL"/>
    <property type="match status" value="1"/>
</dbReference>
<feature type="binding site" evidence="8">
    <location>
        <position position="187"/>
    </location>
    <ligand>
        <name>substrate</name>
    </ligand>
</feature>
<evidence type="ECO:0000313" key="10">
    <source>
        <dbReference type="EMBL" id="PEN07653.1"/>
    </source>
</evidence>
<feature type="binding site" evidence="8">
    <location>
        <begin position="345"/>
        <end position="348"/>
    </location>
    <ligand>
        <name>ATP</name>
        <dbReference type="ChEBI" id="CHEBI:30616"/>
    </ligand>
</feature>
<keyword evidence="2 8" id="KW-0963">Cytoplasm</keyword>
<feature type="binding site" evidence="8">
    <location>
        <begin position="219"/>
        <end position="221"/>
    </location>
    <ligand>
        <name>ATP</name>
        <dbReference type="ChEBI" id="CHEBI:30616"/>
    </ligand>
</feature>
<evidence type="ECO:0000256" key="2">
    <source>
        <dbReference type="ARBA" id="ARBA00022490"/>
    </source>
</evidence>
<comment type="caution">
    <text evidence="10">The sequence shown here is derived from an EMBL/GenBank/DDBJ whole genome shotgun (WGS) entry which is preliminary data.</text>
</comment>
<dbReference type="CDD" id="cd00858">
    <property type="entry name" value="GlyRS_anticodon"/>
    <property type="match status" value="1"/>
</dbReference>
<dbReference type="AlphaFoldDB" id="A0A2H3NPZ0"/>
<protein>
    <recommendedName>
        <fullName evidence="8">Glycine--tRNA ligase</fullName>
        <ecNumber evidence="8">6.1.1.14</ecNumber>
    </recommendedName>
    <alternativeName>
        <fullName evidence="8">Glycyl-tRNA synthetase</fullName>
        <shortName evidence="8">GlyRS</shortName>
    </alternativeName>
</protein>
<dbReference type="InterPro" id="IPR004154">
    <property type="entry name" value="Anticodon-bd"/>
</dbReference>
<dbReference type="EC" id="6.1.1.14" evidence="8"/>
<dbReference type="GO" id="GO:0006426">
    <property type="term" value="P:glycyl-tRNA aminoacylation"/>
    <property type="evidence" value="ECO:0007669"/>
    <property type="project" value="UniProtKB-UniRule"/>
</dbReference>